<keyword evidence="8" id="KW-0560">Oxidoreductase</keyword>
<evidence type="ECO:0000256" key="9">
    <source>
        <dbReference type="ARBA" id="ARBA00023004"/>
    </source>
</evidence>
<dbReference type="Proteomes" id="UP001396334">
    <property type="component" value="Unassembled WGS sequence"/>
</dbReference>
<evidence type="ECO:0000256" key="1">
    <source>
        <dbReference type="ARBA" id="ARBA00001971"/>
    </source>
</evidence>
<dbReference type="PANTHER" id="PTHR24282:SF226">
    <property type="entry name" value="CYTOCHROME P450 CYP749A22-LIKE"/>
    <property type="match status" value="1"/>
</dbReference>
<sequence>MGFTHDIFPKVQPHIYSWINRYGDFGTELVKEALRNSGKAFSKAKPSFFVNKLFGKGLVFILEHCLGKNMAPAVIASFETMLEKWKGQEGKEIKVFGEFRLLTLEVISRTAFGSSYLKEEKI</sequence>
<comment type="caution">
    <text evidence="12">The sequence shown here is derived from an EMBL/GenBank/DDBJ whole genome shotgun (WGS) entry which is preliminary data.</text>
</comment>
<dbReference type="InterPro" id="IPR036396">
    <property type="entry name" value="Cyt_P450_sf"/>
</dbReference>
<dbReference type="EMBL" id="JBBPBN010000059">
    <property type="protein sequence ID" value="KAK8987955.1"/>
    <property type="molecule type" value="Genomic_DNA"/>
</dbReference>
<evidence type="ECO:0000256" key="5">
    <source>
        <dbReference type="ARBA" id="ARBA00022692"/>
    </source>
</evidence>
<keyword evidence="5" id="KW-0812">Transmembrane</keyword>
<dbReference type="SUPFAM" id="SSF48264">
    <property type="entry name" value="Cytochrome P450"/>
    <property type="match status" value="1"/>
</dbReference>
<comment type="cofactor">
    <cofactor evidence="1">
        <name>heme</name>
        <dbReference type="ChEBI" id="CHEBI:30413"/>
    </cofactor>
</comment>
<dbReference type="Gene3D" id="1.10.630.10">
    <property type="entry name" value="Cytochrome P450"/>
    <property type="match status" value="1"/>
</dbReference>
<gene>
    <name evidence="12" type="ORF">V6N11_065559</name>
</gene>
<keyword evidence="11" id="KW-0472">Membrane</keyword>
<evidence type="ECO:0000313" key="13">
    <source>
        <dbReference type="Proteomes" id="UP001396334"/>
    </source>
</evidence>
<keyword evidence="9" id="KW-0408">Iron</keyword>
<comment type="similarity">
    <text evidence="3">Belongs to the cytochrome P450 family.</text>
</comment>
<evidence type="ECO:0000256" key="2">
    <source>
        <dbReference type="ARBA" id="ARBA00004167"/>
    </source>
</evidence>
<protein>
    <submittedName>
        <fullName evidence="12">Uncharacterized protein</fullName>
    </submittedName>
</protein>
<name>A0ABR2PHS8_9ROSI</name>
<comment type="subcellular location">
    <subcellularLocation>
        <location evidence="2">Membrane</location>
        <topology evidence="2">Single-pass membrane protein</topology>
    </subcellularLocation>
</comment>
<evidence type="ECO:0000256" key="11">
    <source>
        <dbReference type="ARBA" id="ARBA00023136"/>
    </source>
</evidence>
<evidence type="ECO:0000256" key="4">
    <source>
        <dbReference type="ARBA" id="ARBA00022617"/>
    </source>
</evidence>
<evidence type="ECO:0000313" key="12">
    <source>
        <dbReference type="EMBL" id="KAK8987955.1"/>
    </source>
</evidence>
<evidence type="ECO:0000256" key="3">
    <source>
        <dbReference type="ARBA" id="ARBA00010617"/>
    </source>
</evidence>
<evidence type="ECO:0000256" key="7">
    <source>
        <dbReference type="ARBA" id="ARBA00022989"/>
    </source>
</evidence>
<keyword evidence="4" id="KW-0349">Heme</keyword>
<organism evidence="12 13">
    <name type="scientific">Hibiscus sabdariffa</name>
    <name type="common">roselle</name>
    <dbReference type="NCBI Taxonomy" id="183260"/>
    <lineage>
        <taxon>Eukaryota</taxon>
        <taxon>Viridiplantae</taxon>
        <taxon>Streptophyta</taxon>
        <taxon>Embryophyta</taxon>
        <taxon>Tracheophyta</taxon>
        <taxon>Spermatophyta</taxon>
        <taxon>Magnoliopsida</taxon>
        <taxon>eudicotyledons</taxon>
        <taxon>Gunneridae</taxon>
        <taxon>Pentapetalae</taxon>
        <taxon>rosids</taxon>
        <taxon>malvids</taxon>
        <taxon>Malvales</taxon>
        <taxon>Malvaceae</taxon>
        <taxon>Malvoideae</taxon>
        <taxon>Hibiscus</taxon>
    </lineage>
</organism>
<evidence type="ECO:0000256" key="10">
    <source>
        <dbReference type="ARBA" id="ARBA00023033"/>
    </source>
</evidence>
<keyword evidence="10" id="KW-0503">Monooxygenase</keyword>
<dbReference type="PANTHER" id="PTHR24282">
    <property type="entry name" value="CYTOCHROME P450 FAMILY MEMBER"/>
    <property type="match status" value="1"/>
</dbReference>
<reference evidence="12 13" key="1">
    <citation type="journal article" date="2024" name="G3 (Bethesda)">
        <title>Genome assembly of Hibiscus sabdariffa L. provides insights into metabolisms of medicinal natural products.</title>
        <authorList>
            <person name="Kim T."/>
        </authorList>
    </citation>
    <scope>NUCLEOTIDE SEQUENCE [LARGE SCALE GENOMIC DNA]</scope>
    <source>
        <strain evidence="12">TK-2024</strain>
        <tissue evidence="12">Old leaves</tissue>
    </source>
</reference>
<dbReference type="InterPro" id="IPR050665">
    <property type="entry name" value="Cytochrome_P450_Monooxygen"/>
</dbReference>
<keyword evidence="13" id="KW-1185">Reference proteome</keyword>
<evidence type="ECO:0000256" key="6">
    <source>
        <dbReference type="ARBA" id="ARBA00022723"/>
    </source>
</evidence>
<keyword evidence="6" id="KW-0479">Metal-binding</keyword>
<accession>A0ABR2PHS8</accession>
<evidence type="ECO:0000256" key="8">
    <source>
        <dbReference type="ARBA" id="ARBA00023002"/>
    </source>
</evidence>
<keyword evidence="7" id="KW-1133">Transmembrane helix</keyword>
<proteinExistence type="inferred from homology"/>